<evidence type="ECO:0000313" key="2">
    <source>
        <dbReference type="Proteomes" id="UP000215914"/>
    </source>
</evidence>
<proteinExistence type="predicted"/>
<comment type="caution">
    <text evidence="1">The sequence shown here is derived from an EMBL/GenBank/DDBJ whole genome shotgun (WGS) entry which is preliminary data.</text>
</comment>
<dbReference type="AlphaFoldDB" id="A0A9K3DFH7"/>
<dbReference type="Gramene" id="mRNA:HanXRQr2_Chr17g0791231">
    <property type="protein sequence ID" value="CDS:HanXRQr2_Chr17g0791231.1"/>
    <property type="gene ID" value="HanXRQr2_Chr17g0791231"/>
</dbReference>
<reference evidence="1" key="1">
    <citation type="journal article" date="2017" name="Nature">
        <title>The sunflower genome provides insights into oil metabolism, flowering and Asterid evolution.</title>
        <authorList>
            <person name="Badouin H."/>
            <person name="Gouzy J."/>
            <person name="Grassa C.J."/>
            <person name="Murat F."/>
            <person name="Staton S.E."/>
            <person name="Cottret L."/>
            <person name="Lelandais-Briere C."/>
            <person name="Owens G.L."/>
            <person name="Carrere S."/>
            <person name="Mayjonade B."/>
            <person name="Legrand L."/>
            <person name="Gill N."/>
            <person name="Kane N.C."/>
            <person name="Bowers J.E."/>
            <person name="Hubner S."/>
            <person name="Bellec A."/>
            <person name="Berard A."/>
            <person name="Berges H."/>
            <person name="Blanchet N."/>
            <person name="Boniface M.C."/>
            <person name="Brunel D."/>
            <person name="Catrice O."/>
            <person name="Chaidir N."/>
            <person name="Claudel C."/>
            <person name="Donnadieu C."/>
            <person name="Faraut T."/>
            <person name="Fievet G."/>
            <person name="Helmstetter N."/>
            <person name="King M."/>
            <person name="Knapp S.J."/>
            <person name="Lai Z."/>
            <person name="Le Paslier M.C."/>
            <person name="Lippi Y."/>
            <person name="Lorenzon L."/>
            <person name="Mandel J.R."/>
            <person name="Marage G."/>
            <person name="Marchand G."/>
            <person name="Marquand E."/>
            <person name="Bret-Mestries E."/>
            <person name="Morien E."/>
            <person name="Nambeesan S."/>
            <person name="Nguyen T."/>
            <person name="Pegot-Espagnet P."/>
            <person name="Pouilly N."/>
            <person name="Raftis F."/>
            <person name="Sallet E."/>
            <person name="Schiex T."/>
            <person name="Thomas J."/>
            <person name="Vandecasteele C."/>
            <person name="Vares D."/>
            <person name="Vear F."/>
            <person name="Vautrin S."/>
            <person name="Crespi M."/>
            <person name="Mangin B."/>
            <person name="Burke J.M."/>
            <person name="Salse J."/>
            <person name="Munos S."/>
            <person name="Vincourt P."/>
            <person name="Rieseberg L.H."/>
            <person name="Langlade N.B."/>
        </authorList>
    </citation>
    <scope>NUCLEOTIDE SEQUENCE</scope>
    <source>
        <tissue evidence="1">Leaves</tissue>
    </source>
</reference>
<protein>
    <submittedName>
        <fullName evidence="1">Uncharacterized protein</fullName>
    </submittedName>
</protein>
<gene>
    <name evidence="1" type="ORF">HanXRQr2_Chr17g0791231</name>
</gene>
<evidence type="ECO:0000313" key="1">
    <source>
        <dbReference type="EMBL" id="KAF5754441.1"/>
    </source>
</evidence>
<keyword evidence="2" id="KW-1185">Reference proteome</keyword>
<dbReference type="Proteomes" id="UP000215914">
    <property type="component" value="Unassembled WGS sequence"/>
</dbReference>
<reference evidence="1" key="2">
    <citation type="submission" date="2020-06" db="EMBL/GenBank/DDBJ databases">
        <title>Helianthus annuus Genome sequencing and assembly Release 2.</title>
        <authorList>
            <person name="Gouzy J."/>
            <person name="Langlade N."/>
            <person name="Munos S."/>
        </authorList>
    </citation>
    <scope>NUCLEOTIDE SEQUENCE</scope>
    <source>
        <tissue evidence="1">Leaves</tissue>
    </source>
</reference>
<organism evidence="1 2">
    <name type="scientific">Helianthus annuus</name>
    <name type="common">Common sunflower</name>
    <dbReference type="NCBI Taxonomy" id="4232"/>
    <lineage>
        <taxon>Eukaryota</taxon>
        <taxon>Viridiplantae</taxon>
        <taxon>Streptophyta</taxon>
        <taxon>Embryophyta</taxon>
        <taxon>Tracheophyta</taxon>
        <taxon>Spermatophyta</taxon>
        <taxon>Magnoliopsida</taxon>
        <taxon>eudicotyledons</taxon>
        <taxon>Gunneridae</taxon>
        <taxon>Pentapetalae</taxon>
        <taxon>asterids</taxon>
        <taxon>campanulids</taxon>
        <taxon>Asterales</taxon>
        <taxon>Asteraceae</taxon>
        <taxon>Asteroideae</taxon>
        <taxon>Heliantheae alliance</taxon>
        <taxon>Heliantheae</taxon>
        <taxon>Helianthus</taxon>
    </lineage>
</organism>
<accession>A0A9K3DFH7</accession>
<sequence length="93" mass="10229">MSGSKESVLNEPVVYCPDASETHLHLSLSKDLFMLDNRAEQLIRSAASSGVDGILIQFQCTSETSPGSERRSQTLQLLFLSKANPESLIYLRA</sequence>
<name>A0A9K3DFH7_HELAN</name>
<dbReference type="EMBL" id="MNCJ02000332">
    <property type="protein sequence ID" value="KAF5754441.1"/>
    <property type="molecule type" value="Genomic_DNA"/>
</dbReference>